<evidence type="ECO:0000256" key="1">
    <source>
        <dbReference type="SAM" id="MobiDB-lite"/>
    </source>
</evidence>
<feature type="region of interest" description="Disordered" evidence="1">
    <location>
        <begin position="184"/>
        <end position="207"/>
    </location>
</feature>
<reference evidence="2 3" key="1">
    <citation type="submission" date="2015-03" db="EMBL/GenBank/DDBJ databases">
        <title>Genome sequencing of Methylobacterium tarhaniae DSM 25844.</title>
        <authorList>
            <person name="Chaudhry V."/>
            <person name="Patil P.B."/>
        </authorList>
    </citation>
    <scope>NUCLEOTIDE SEQUENCE [LARGE SCALE GENOMIC DNA]</scope>
    <source>
        <strain evidence="2 3">DSM 25844</strain>
    </source>
</reference>
<dbReference type="Proteomes" id="UP000036449">
    <property type="component" value="Unassembled WGS sequence"/>
</dbReference>
<dbReference type="RefSeq" id="WP_048450280.1">
    <property type="nucleotide sequence ID" value="NZ_LABZ01000043.1"/>
</dbReference>
<accession>A0A0J6TDB0</accession>
<comment type="caution">
    <text evidence="2">The sequence shown here is derived from an EMBL/GenBank/DDBJ whole genome shotgun (WGS) entry which is preliminary data.</text>
</comment>
<name>A0A0J6TDB0_9HYPH</name>
<organism evidence="2 3">
    <name type="scientific">Methylobacterium tarhaniae</name>
    <dbReference type="NCBI Taxonomy" id="1187852"/>
    <lineage>
        <taxon>Bacteria</taxon>
        <taxon>Pseudomonadati</taxon>
        <taxon>Pseudomonadota</taxon>
        <taxon>Alphaproteobacteria</taxon>
        <taxon>Hyphomicrobiales</taxon>
        <taxon>Methylobacteriaceae</taxon>
        <taxon>Methylobacterium</taxon>
    </lineage>
</organism>
<feature type="compositionally biased region" description="Acidic residues" evidence="1">
    <location>
        <begin position="187"/>
        <end position="207"/>
    </location>
</feature>
<dbReference type="OrthoDB" id="8001361at2"/>
<evidence type="ECO:0000313" key="2">
    <source>
        <dbReference type="EMBL" id="KMO43603.1"/>
    </source>
</evidence>
<keyword evidence="3" id="KW-1185">Reference proteome</keyword>
<dbReference type="PATRIC" id="fig|1187852.3.peg.5039"/>
<gene>
    <name evidence="2" type="ORF">VQ03_07635</name>
</gene>
<dbReference type="AlphaFoldDB" id="A0A0J6TDB0"/>
<proteinExistence type="predicted"/>
<evidence type="ECO:0000313" key="3">
    <source>
        <dbReference type="Proteomes" id="UP000036449"/>
    </source>
</evidence>
<evidence type="ECO:0008006" key="4">
    <source>
        <dbReference type="Google" id="ProtNLM"/>
    </source>
</evidence>
<sequence>MTKKDNITMSIAAASKRRYVVLRADQWREVEALWEAGDATLPELSQRFGVTERTLQAHFAKHGTVKGSAAKALAVKVTARVQAEQAADVEDLVERAKVIRDATYTAAEKVERMIVASLDAAAADPGQTYAAAASVKMLANAAAALERLHALKKSALGINDDDMTNADLPVLVLRDLSSADIERMRQEEDDDADIVDTDDDNEIVLEN</sequence>
<dbReference type="EMBL" id="LABZ01000043">
    <property type="protein sequence ID" value="KMO43603.1"/>
    <property type="molecule type" value="Genomic_DNA"/>
</dbReference>
<protein>
    <recommendedName>
        <fullName evidence="4">DNA-binding protein</fullName>
    </recommendedName>
</protein>